<dbReference type="RefSeq" id="WP_191801772.1">
    <property type="nucleotide sequence ID" value="NZ_JACSQL010000007.1"/>
</dbReference>
<reference evidence="3 4" key="1">
    <citation type="submission" date="2020-08" db="EMBL/GenBank/DDBJ databases">
        <title>A Genomic Blueprint of the Chicken Gut Microbiome.</title>
        <authorList>
            <person name="Gilroy R."/>
            <person name="Ravi A."/>
            <person name="Getino M."/>
            <person name="Pursley I."/>
            <person name="Horton D.L."/>
            <person name="Alikhan N.-F."/>
            <person name="Baker D."/>
            <person name="Gharbi K."/>
            <person name="Hall N."/>
            <person name="Watson M."/>
            <person name="Adriaenssens E.M."/>
            <person name="Foster-Nyarko E."/>
            <person name="Jarju S."/>
            <person name="Secka A."/>
            <person name="Antonio M."/>
            <person name="Oren A."/>
            <person name="Chaudhuri R."/>
            <person name="La Ragione R.M."/>
            <person name="Hildebrand F."/>
            <person name="Pallen M.J."/>
        </authorList>
    </citation>
    <scope>NUCLEOTIDE SEQUENCE [LARGE SCALE GENOMIC DNA]</scope>
    <source>
        <strain evidence="3 4">Sa2BVA9</strain>
    </source>
</reference>
<evidence type="ECO:0000313" key="3">
    <source>
        <dbReference type="EMBL" id="MBD7969579.1"/>
    </source>
</evidence>
<feature type="chain" id="PRO_5046147532" description="Lipoprotein" evidence="2">
    <location>
        <begin position="20"/>
        <end position="137"/>
    </location>
</feature>
<name>A0ABR8T1E8_9BACL</name>
<accession>A0ABR8T1E8</accession>
<feature type="coiled-coil region" evidence="1">
    <location>
        <begin position="107"/>
        <end position="134"/>
    </location>
</feature>
<protein>
    <recommendedName>
        <fullName evidence="5">Lipoprotein</fullName>
    </recommendedName>
</protein>
<evidence type="ECO:0000313" key="4">
    <source>
        <dbReference type="Proteomes" id="UP000608071"/>
    </source>
</evidence>
<keyword evidence="2" id="KW-0732">Signal</keyword>
<dbReference type="EMBL" id="JACSQL010000007">
    <property type="protein sequence ID" value="MBD7969579.1"/>
    <property type="molecule type" value="Genomic_DNA"/>
</dbReference>
<evidence type="ECO:0000256" key="1">
    <source>
        <dbReference type="SAM" id="Coils"/>
    </source>
</evidence>
<comment type="caution">
    <text evidence="3">The sequence shown here is derived from an EMBL/GenBank/DDBJ whole genome shotgun (WGS) entry which is preliminary data.</text>
</comment>
<gene>
    <name evidence="3" type="ORF">H9647_16055</name>
</gene>
<proteinExistence type="predicted"/>
<sequence length="137" mass="15209">MKKLAALALSVIVLSGCTANNNNDNDLNIEEEIYTLQAIVDDLNDKKEVLIYDLSEIDANNNAVSQSIEDALSGLSDIDFDTGIDMSDIDFNLSDASDYVNQNVQNLESVNETMYELDQRIAELQEAIDELKTKLDN</sequence>
<keyword evidence="1" id="KW-0175">Coiled coil</keyword>
<keyword evidence="4" id="KW-1185">Reference proteome</keyword>
<dbReference type="PROSITE" id="PS51257">
    <property type="entry name" value="PROKAR_LIPOPROTEIN"/>
    <property type="match status" value="1"/>
</dbReference>
<organism evidence="3 4">
    <name type="scientific">Paenibacillus gallinarum</name>
    <dbReference type="NCBI Taxonomy" id="2762232"/>
    <lineage>
        <taxon>Bacteria</taxon>
        <taxon>Bacillati</taxon>
        <taxon>Bacillota</taxon>
        <taxon>Bacilli</taxon>
        <taxon>Bacillales</taxon>
        <taxon>Paenibacillaceae</taxon>
        <taxon>Paenibacillus</taxon>
    </lineage>
</organism>
<feature type="signal peptide" evidence="2">
    <location>
        <begin position="1"/>
        <end position="19"/>
    </location>
</feature>
<evidence type="ECO:0008006" key="5">
    <source>
        <dbReference type="Google" id="ProtNLM"/>
    </source>
</evidence>
<evidence type="ECO:0000256" key="2">
    <source>
        <dbReference type="SAM" id="SignalP"/>
    </source>
</evidence>
<dbReference type="Proteomes" id="UP000608071">
    <property type="component" value="Unassembled WGS sequence"/>
</dbReference>